<keyword evidence="1" id="KW-0813">Transport</keyword>
<evidence type="ECO:0000256" key="3">
    <source>
        <dbReference type="ARBA" id="ARBA00022723"/>
    </source>
</evidence>
<name>A0A8J6TC92_9BACT</name>
<dbReference type="InterPro" id="IPR036280">
    <property type="entry name" value="Multihaem_cyt_sf"/>
</dbReference>
<proteinExistence type="predicted"/>
<keyword evidence="5 6" id="KW-0408">Iron</keyword>
<feature type="binding site" description="axial binding residue" evidence="6">
    <location>
        <position position="61"/>
    </location>
    <ligand>
        <name>heme c</name>
        <dbReference type="ChEBI" id="CHEBI:61717"/>
        <label>1</label>
    </ligand>
    <ligandPart>
        <name>Fe</name>
        <dbReference type="ChEBI" id="CHEBI:18248"/>
    </ligandPart>
</feature>
<feature type="binding site" description="axial binding residue" evidence="6">
    <location>
        <position position="120"/>
    </location>
    <ligand>
        <name>heme c</name>
        <dbReference type="ChEBI" id="CHEBI:61717"/>
        <label>1</label>
    </ligand>
    <ligandPart>
        <name>Fe</name>
        <dbReference type="ChEBI" id="CHEBI:18248"/>
    </ligandPart>
</feature>
<protein>
    <submittedName>
        <fullName evidence="8">Cytochrome c3 family protein</fullName>
    </submittedName>
</protein>
<evidence type="ECO:0000256" key="4">
    <source>
        <dbReference type="ARBA" id="ARBA00022982"/>
    </source>
</evidence>
<evidence type="ECO:0000256" key="5">
    <source>
        <dbReference type="ARBA" id="ARBA00023004"/>
    </source>
</evidence>
<feature type="binding site" description="axial binding residue" evidence="6">
    <location>
        <position position="106"/>
    </location>
    <ligand>
        <name>heme c</name>
        <dbReference type="ChEBI" id="CHEBI:61717"/>
        <label>1</label>
    </ligand>
    <ligandPart>
        <name>Fe</name>
        <dbReference type="ChEBI" id="CHEBI:18248"/>
    </ligandPart>
</feature>
<dbReference type="Proteomes" id="UP000603545">
    <property type="component" value="Unassembled WGS sequence"/>
</dbReference>
<accession>A0A8J6TC92</accession>
<dbReference type="GO" id="GO:0046872">
    <property type="term" value="F:metal ion binding"/>
    <property type="evidence" value="ECO:0007669"/>
    <property type="project" value="UniProtKB-KW"/>
</dbReference>
<evidence type="ECO:0000313" key="9">
    <source>
        <dbReference type="Proteomes" id="UP000603545"/>
    </source>
</evidence>
<organism evidence="8 9">
    <name type="scientific">Candidatus Desulfaltia bathyphila</name>
    <dbReference type="NCBI Taxonomy" id="2841697"/>
    <lineage>
        <taxon>Bacteria</taxon>
        <taxon>Pseudomonadati</taxon>
        <taxon>Thermodesulfobacteriota</taxon>
        <taxon>Desulfobacteria</taxon>
        <taxon>Desulfobacterales</taxon>
        <taxon>Desulfobacterales incertae sedis</taxon>
        <taxon>Candidatus Desulfaltia</taxon>
    </lineage>
</organism>
<dbReference type="CDD" id="cd08168">
    <property type="entry name" value="Cytochrom_C3"/>
    <property type="match status" value="1"/>
</dbReference>
<feature type="binding site" description="axial binding residue" evidence="6">
    <location>
        <position position="65"/>
    </location>
    <ligand>
        <name>heme c</name>
        <dbReference type="ChEBI" id="CHEBI:61717"/>
        <label>1</label>
    </ligand>
    <ligandPart>
        <name>Fe</name>
        <dbReference type="ChEBI" id="CHEBI:18248"/>
    </ligandPart>
</feature>
<feature type="binding site" description="axial binding residue" evidence="6">
    <location>
        <position position="53"/>
    </location>
    <ligand>
        <name>heme c</name>
        <dbReference type="ChEBI" id="CHEBI:61717"/>
        <label>1</label>
    </ligand>
    <ligandPart>
        <name>Fe</name>
        <dbReference type="ChEBI" id="CHEBI:18248"/>
    </ligandPart>
</feature>
<feature type="binding site" description="axial binding residue" evidence="6">
    <location>
        <position position="123"/>
    </location>
    <ligand>
        <name>heme c</name>
        <dbReference type="ChEBI" id="CHEBI:61717"/>
        <label>1</label>
    </ligand>
    <ligandPart>
        <name>Fe</name>
        <dbReference type="ChEBI" id="CHEBI:18248"/>
    </ligandPart>
</feature>
<comment type="cofactor">
    <cofactor evidence="6">
        <name>heme c</name>
        <dbReference type="ChEBI" id="CHEBI:61717"/>
    </cofactor>
    <text evidence="6">Binds 4 heme c groups covalently per monomer.</text>
</comment>
<dbReference type="InterPro" id="IPR002322">
    <property type="entry name" value="Cyt_c_III"/>
</dbReference>
<dbReference type="NCBIfam" id="NF045722">
    <property type="entry name" value="c3_cytochr_TmcA"/>
    <property type="match status" value="1"/>
</dbReference>
<dbReference type="InterPro" id="IPR054899">
    <property type="entry name" value="c3_cytochr_TmcA"/>
</dbReference>
<dbReference type="EMBL" id="JACNLL010000075">
    <property type="protein sequence ID" value="MBC8200100.1"/>
    <property type="molecule type" value="Genomic_DNA"/>
</dbReference>
<feature type="domain" description="Class III cytochrome C" evidence="7">
    <location>
        <begin position="40"/>
        <end position="124"/>
    </location>
</feature>
<evidence type="ECO:0000256" key="6">
    <source>
        <dbReference type="PIRSR" id="PIRSR602322-1"/>
    </source>
</evidence>
<evidence type="ECO:0000313" key="8">
    <source>
        <dbReference type="EMBL" id="MBC8200100.1"/>
    </source>
</evidence>
<feature type="binding site" description="axial binding residue" evidence="6">
    <location>
        <position position="109"/>
    </location>
    <ligand>
        <name>heme c</name>
        <dbReference type="ChEBI" id="CHEBI:61717"/>
        <label>1</label>
    </ligand>
    <ligandPart>
        <name>Fe</name>
        <dbReference type="ChEBI" id="CHEBI:18248"/>
    </ligandPart>
</feature>
<evidence type="ECO:0000256" key="1">
    <source>
        <dbReference type="ARBA" id="ARBA00022448"/>
    </source>
</evidence>
<dbReference type="InterPro" id="IPR020942">
    <property type="entry name" value="Cyt_c_III_dom"/>
</dbReference>
<reference evidence="8 9" key="1">
    <citation type="submission" date="2020-08" db="EMBL/GenBank/DDBJ databases">
        <title>Bridging the membrane lipid divide: bacteria of the FCB group superphylum have the potential to synthesize archaeal ether lipids.</title>
        <authorList>
            <person name="Villanueva L."/>
            <person name="Von Meijenfeldt F.A.B."/>
            <person name="Westbye A.B."/>
            <person name="Yadav S."/>
            <person name="Hopmans E.C."/>
            <person name="Dutilh B.E."/>
            <person name="Sinninghe Damste J.S."/>
        </authorList>
    </citation>
    <scope>NUCLEOTIDE SEQUENCE [LARGE SCALE GENOMIC DNA]</scope>
    <source>
        <strain evidence="8">NIOZ-UU82</strain>
    </source>
</reference>
<keyword evidence="4" id="KW-0249">Electron transport</keyword>
<evidence type="ECO:0000259" key="7">
    <source>
        <dbReference type="Pfam" id="PF02085"/>
    </source>
</evidence>
<gene>
    <name evidence="8" type="ORF">H8E80_08695</name>
</gene>
<dbReference type="Gene3D" id="3.90.10.10">
    <property type="entry name" value="Cytochrome C3"/>
    <property type="match status" value="1"/>
</dbReference>
<feature type="binding site" description="axial binding residue" evidence="6">
    <location>
        <position position="50"/>
    </location>
    <ligand>
        <name>heme c</name>
        <dbReference type="ChEBI" id="CHEBI:61717"/>
        <label>1</label>
    </ligand>
    <ligandPart>
        <name>Fe</name>
        <dbReference type="ChEBI" id="CHEBI:18248"/>
    </ligandPart>
</feature>
<dbReference type="AlphaFoldDB" id="A0A8J6TC92"/>
<dbReference type="Pfam" id="PF02085">
    <property type="entry name" value="Cytochrom_CIII"/>
    <property type="match status" value="1"/>
</dbReference>
<sequence>MKKNRIALYVAIAGLASLFIIGAVYAQDDIKSLKHDIFVERERPVALFPHALHADEAGIDCLECHHIYKDGENVWDESEESDCTACHRLKADGKKQPAMRAFHANCKECHEKEGKGPLTCGECHPRKK</sequence>
<dbReference type="GO" id="GO:0020037">
    <property type="term" value="F:heme binding"/>
    <property type="evidence" value="ECO:0007669"/>
    <property type="project" value="InterPro"/>
</dbReference>
<comment type="caution">
    <text evidence="8">The sequence shown here is derived from an EMBL/GenBank/DDBJ whole genome shotgun (WGS) entry which is preliminary data.</text>
</comment>
<dbReference type="SUPFAM" id="SSF48695">
    <property type="entry name" value="Multiheme cytochromes"/>
    <property type="match status" value="1"/>
</dbReference>
<keyword evidence="2 6" id="KW-0349">Heme</keyword>
<evidence type="ECO:0000256" key="2">
    <source>
        <dbReference type="ARBA" id="ARBA00022617"/>
    </source>
</evidence>
<dbReference type="PRINTS" id="PR00609">
    <property type="entry name" value="CYTOCHROMEC3"/>
</dbReference>
<feature type="binding site" description="covalent" evidence="6">
    <location>
        <position position="64"/>
    </location>
    <ligand>
        <name>heme c</name>
        <dbReference type="ChEBI" id="CHEBI:61717"/>
        <label>1</label>
    </ligand>
</feature>
<dbReference type="GO" id="GO:0009055">
    <property type="term" value="F:electron transfer activity"/>
    <property type="evidence" value="ECO:0007669"/>
    <property type="project" value="InterPro"/>
</dbReference>
<feature type="binding site" description="axial binding residue" evidence="6">
    <location>
        <position position="66"/>
    </location>
    <ligand>
        <name>heme c</name>
        <dbReference type="ChEBI" id="CHEBI:61717"/>
        <label>1</label>
    </ligand>
    <ligandPart>
        <name>Fe</name>
        <dbReference type="ChEBI" id="CHEBI:18248"/>
    </ligandPart>
</feature>
<feature type="binding site" description="axial binding residue" evidence="6">
    <location>
        <position position="124"/>
    </location>
    <ligand>
        <name>heme c</name>
        <dbReference type="ChEBI" id="CHEBI:61717"/>
        <label>1</label>
    </ligand>
    <ligandPart>
        <name>Fe</name>
        <dbReference type="ChEBI" id="CHEBI:18248"/>
    </ligandPart>
</feature>
<keyword evidence="3 6" id="KW-0479">Metal-binding</keyword>
<feature type="binding site" description="axial binding residue" evidence="6">
    <location>
        <position position="110"/>
    </location>
    <ligand>
        <name>heme c</name>
        <dbReference type="ChEBI" id="CHEBI:61717"/>
        <label>1</label>
    </ligand>
    <ligandPart>
        <name>Fe</name>
        <dbReference type="ChEBI" id="CHEBI:18248"/>
    </ligandPart>
</feature>